<dbReference type="Pfam" id="PF13306">
    <property type="entry name" value="LRR_5"/>
    <property type="match status" value="1"/>
</dbReference>
<dbReference type="RefSeq" id="XP_004261265.1">
    <property type="nucleotide sequence ID" value="XM_004261217.1"/>
</dbReference>
<dbReference type="Gene3D" id="3.80.10.10">
    <property type="entry name" value="Ribonuclease Inhibitor"/>
    <property type="match status" value="1"/>
</dbReference>
<name>L7FQE3_ENTIV</name>
<proteinExistence type="predicted"/>
<dbReference type="OrthoDB" id="25233at2759"/>
<feature type="non-terminal residue" evidence="1">
    <location>
        <position position="1"/>
    </location>
</feature>
<evidence type="ECO:0008006" key="3">
    <source>
        <dbReference type="Google" id="ProtNLM"/>
    </source>
</evidence>
<evidence type="ECO:0000313" key="1">
    <source>
        <dbReference type="EMBL" id="ELP94494.1"/>
    </source>
</evidence>
<dbReference type="InterPro" id="IPR026906">
    <property type="entry name" value="LRR_5"/>
</dbReference>
<dbReference type="AlphaFoldDB" id="L7FQE3"/>
<dbReference type="InterPro" id="IPR032675">
    <property type="entry name" value="LRR_dom_sf"/>
</dbReference>
<dbReference type="Proteomes" id="UP000014680">
    <property type="component" value="Unassembled WGS sequence"/>
</dbReference>
<dbReference type="GeneID" id="14893480"/>
<protein>
    <recommendedName>
        <fullName evidence="3">Leucine rich repeat containing protein BspA family protein</fullName>
    </recommendedName>
</protein>
<dbReference type="EMBL" id="KB206211">
    <property type="protein sequence ID" value="ELP94494.1"/>
    <property type="molecule type" value="Genomic_DNA"/>
</dbReference>
<organism evidence="1 2">
    <name type="scientific">Entamoeba invadens IP1</name>
    <dbReference type="NCBI Taxonomy" id="370355"/>
    <lineage>
        <taxon>Eukaryota</taxon>
        <taxon>Amoebozoa</taxon>
        <taxon>Evosea</taxon>
        <taxon>Archamoebae</taxon>
        <taxon>Mastigamoebida</taxon>
        <taxon>Entamoebidae</taxon>
        <taxon>Entamoeba</taxon>
    </lineage>
</organism>
<dbReference type="VEuPathDB" id="AmoebaDB:EIN_208160"/>
<sequence length="182" mass="21099">MQIILTYLKKYNDFINIVLVRKKYENVFGLIQMNPIQITPKTKKLFKYNQTQQTFSPFDMQLNTQKSLFNYPKLALVREIGDNAFEMCKKNLITFPIIEIVQNAFSKCLNITENVPPPHLTHFGNGAFYGCIDLKKYFCRICLSIFHGRVSMGVFSNVNFVTNATLIGHDAFRKCAFKKFSI</sequence>
<dbReference type="KEGG" id="eiv:EIN_208160"/>
<accession>L7FQE3</accession>
<keyword evidence="2" id="KW-1185">Reference proteome</keyword>
<evidence type="ECO:0000313" key="2">
    <source>
        <dbReference type="Proteomes" id="UP000014680"/>
    </source>
</evidence>
<reference evidence="1 2" key="1">
    <citation type="submission" date="2012-10" db="EMBL/GenBank/DDBJ databases">
        <authorList>
            <person name="Zafar N."/>
            <person name="Inman J."/>
            <person name="Hall N."/>
            <person name="Lorenzi H."/>
            <person name="Caler E."/>
        </authorList>
    </citation>
    <scope>NUCLEOTIDE SEQUENCE [LARGE SCALE GENOMIC DNA]</scope>
    <source>
        <strain evidence="1 2">IP1</strain>
    </source>
</reference>
<gene>
    <name evidence="1" type="ORF">EIN_208160</name>
</gene>